<proteinExistence type="predicted"/>
<dbReference type="InterPro" id="IPR006680">
    <property type="entry name" value="Amidohydro-rel"/>
</dbReference>
<dbReference type="PANTHER" id="PTHR43135">
    <property type="entry name" value="ALPHA-D-RIBOSE 1-METHYLPHOSPHONATE 5-TRIPHOSPHATE DIPHOSPHATASE"/>
    <property type="match status" value="1"/>
</dbReference>
<dbReference type="GO" id="GO:0016810">
    <property type="term" value="F:hydrolase activity, acting on carbon-nitrogen (but not peptide) bonds"/>
    <property type="evidence" value="ECO:0007669"/>
    <property type="project" value="InterPro"/>
</dbReference>
<dbReference type="Gene3D" id="2.30.40.10">
    <property type="entry name" value="Urease, subunit C, domain 1"/>
    <property type="match status" value="1"/>
</dbReference>
<feature type="domain" description="Amidohydrolase-related" evidence="1">
    <location>
        <begin position="55"/>
        <end position="396"/>
    </location>
</feature>
<dbReference type="InterPro" id="IPR011059">
    <property type="entry name" value="Metal-dep_hydrolase_composite"/>
</dbReference>
<dbReference type="InterPro" id="IPR032466">
    <property type="entry name" value="Metal_Hydrolase"/>
</dbReference>
<sequence>MTPPVRRIFADRLIDGSGADPFPATIELQDGVISGVRRGIEGPARDGDLRLDDLTVIPGLIDAHTHMGIVDDKEDDHVPLAVAAAQIFANLSEALDAGFTTVRDVGGLDGGVAAAVARGLVRGPRILPSGPIICEAGGNGDLHSPFCCGAGRRTQGHPGLSWIGAPCYGPDDARVAARLALRRGATQLKVSVNTLLTFHDTGSPDTELTEAELVAVVQEAEAKGTYVTAHALNADGVALALRAGVRCLEHGGIATDAVATSVAAAGVPLVPTLTNMWLLEQDGNADGRRARLELEQSLLLAKAHGVTVGLGSDLEGFGQPRRGMELVLRAQLETPMEAVVAATAVNARILRRPELGRVAAGCAADVVALDGDPLADPWIFDDPARVVLVMRSGGIVKDLRARAQAG</sequence>
<dbReference type="SUPFAM" id="SSF51338">
    <property type="entry name" value="Composite domain of metallo-dependent hydrolases"/>
    <property type="match status" value="2"/>
</dbReference>
<dbReference type="InterPro" id="IPR051781">
    <property type="entry name" value="Metallo-dep_Hydrolase"/>
</dbReference>
<dbReference type="PANTHER" id="PTHR43135:SF3">
    <property type="entry name" value="ALPHA-D-RIBOSE 1-METHYLPHOSPHONATE 5-TRIPHOSPHATE DIPHOSPHATASE"/>
    <property type="match status" value="1"/>
</dbReference>
<organism evidence="2">
    <name type="scientific">uncultured Solirubrobacteraceae bacterium</name>
    <dbReference type="NCBI Taxonomy" id="1162706"/>
    <lineage>
        <taxon>Bacteria</taxon>
        <taxon>Bacillati</taxon>
        <taxon>Actinomycetota</taxon>
        <taxon>Thermoleophilia</taxon>
        <taxon>Solirubrobacterales</taxon>
        <taxon>Solirubrobacteraceae</taxon>
        <taxon>environmental samples</taxon>
    </lineage>
</organism>
<dbReference type="SUPFAM" id="SSF51556">
    <property type="entry name" value="Metallo-dependent hydrolases"/>
    <property type="match status" value="1"/>
</dbReference>
<evidence type="ECO:0000313" key="2">
    <source>
        <dbReference type="EMBL" id="CAA9468128.1"/>
    </source>
</evidence>
<gene>
    <name evidence="2" type="ORF">AVDCRST_MAG38-927</name>
</gene>
<dbReference type="Pfam" id="PF01979">
    <property type="entry name" value="Amidohydro_1"/>
    <property type="match status" value="1"/>
</dbReference>
<dbReference type="Gene3D" id="3.20.20.140">
    <property type="entry name" value="Metal-dependent hydrolases"/>
    <property type="match status" value="1"/>
</dbReference>
<reference evidence="2" key="1">
    <citation type="submission" date="2020-02" db="EMBL/GenBank/DDBJ databases">
        <authorList>
            <person name="Meier V. D."/>
        </authorList>
    </citation>
    <scope>NUCLEOTIDE SEQUENCE</scope>
    <source>
        <strain evidence="2">AVDCRST_MAG38</strain>
    </source>
</reference>
<dbReference type="AlphaFoldDB" id="A0A6J4R9Q9"/>
<protein>
    <recommendedName>
        <fullName evidence="1">Amidohydrolase-related domain-containing protein</fullName>
    </recommendedName>
</protein>
<name>A0A6J4R9Q9_9ACTN</name>
<evidence type="ECO:0000259" key="1">
    <source>
        <dbReference type="Pfam" id="PF01979"/>
    </source>
</evidence>
<accession>A0A6J4R9Q9</accession>
<dbReference type="EMBL" id="CADCVJ010000063">
    <property type="protein sequence ID" value="CAA9468128.1"/>
    <property type="molecule type" value="Genomic_DNA"/>
</dbReference>